<evidence type="ECO:0000256" key="4">
    <source>
        <dbReference type="ARBA" id="ARBA00023125"/>
    </source>
</evidence>
<evidence type="ECO:0000313" key="9">
    <source>
        <dbReference type="EMBL" id="OEL32938.1"/>
    </source>
</evidence>
<sequence length="411" mass="42940">MYGSPVPKDLNLPAAQPQPTGAGARTPPPPPQMSSPGLLRYRSAPSTLLGEMMCGDQDFPAAAAAAGAAGHGGPDHHAAADNVLARFLAGHHAEIPDCKPPRPAAAAHFMEDAASMAASQQQQQLMYQSQQQQMAAMEGLYRNVSSGGTEHGATVGAGNNLLRQSSSPAGFLNHLNMDNGYGNILRAGMAGGFRNGVSDARLEGQLSFSSRQGSVMSQISEVGSEELDGGSSPEAAGSNGAHPRGGYSGIPGYPMGGAWTDEPSPTSPGAKRPRDSGGAAPQNGQPQPLAPQLSLPGGNNGVGKQASAEMAVIEKFLQFQDAVPCKIRAKRGCATHPRSIAERVRRTKISERIRKLQELVPNMEKQTNTADMLDLAVDYIKDLQKQVKVLNDGRASCTCSAGKLLQNQFSS</sequence>
<keyword evidence="4" id="KW-0238">DNA-binding</keyword>
<dbReference type="FunFam" id="4.10.280.10:FF:000021">
    <property type="entry name" value="Transcription factor bHLH130 family"/>
    <property type="match status" value="1"/>
</dbReference>
<keyword evidence="6" id="KW-0539">Nucleus</keyword>
<reference evidence="9 10" key="1">
    <citation type="submission" date="2016-09" db="EMBL/GenBank/DDBJ databases">
        <title>The draft genome of Dichanthelium oligosanthes: A C3 panicoid grass species.</title>
        <authorList>
            <person name="Studer A.J."/>
            <person name="Schnable J.C."/>
            <person name="Brutnell T.P."/>
        </authorList>
    </citation>
    <scope>NUCLEOTIDE SEQUENCE [LARGE SCALE GENOMIC DNA]</scope>
    <source>
        <strain evidence="10">cv. Kellogg 1175</strain>
        <tissue evidence="9">Leaf</tissue>
    </source>
</reference>
<dbReference type="InterPro" id="IPR036638">
    <property type="entry name" value="HLH_DNA-bd_sf"/>
</dbReference>
<dbReference type="Gene3D" id="4.10.280.10">
    <property type="entry name" value="Helix-loop-helix DNA-binding domain"/>
    <property type="match status" value="1"/>
</dbReference>
<dbReference type="GO" id="GO:0000978">
    <property type="term" value="F:RNA polymerase II cis-regulatory region sequence-specific DNA binding"/>
    <property type="evidence" value="ECO:0007669"/>
    <property type="project" value="TreeGrafter"/>
</dbReference>
<dbReference type="PANTHER" id="PTHR16223">
    <property type="entry name" value="TRANSCRIPTION FACTOR BHLH83-RELATED"/>
    <property type="match status" value="1"/>
</dbReference>
<dbReference type="InterPro" id="IPR045843">
    <property type="entry name" value="IND-like"/>
</dbReference>
<keyword evidence="5" id="KW-0804">Transcription</keyword>
<dbReference type="SUPFAM" id="SSF47459">
    <property type="entry name" value="HLH, helix-loop-helix DNA-binding domain"/>
    <property type="match status" value="1"/>
</dbReference>
<feature type="region of interest" description="Disordered" evidence="7">
    <location>
        <begin position="209"/>
        <end position="303"/>
    </location>
</feature>
<keyword evidence="3" id="KW-0805">Transcription regulation</keyword>
<evidence type="ECO:0000256" key="1">
    <source>
        <dbReference type="ARBA" id="ARBA00004123"/>
    </source>
</evidence>
<feature type="region of interest" description="Disordered" evidence="7">
    <location>
        <begin position="1"/>
        <end position="40"/>
    </location>
</feature>
<comment type="similarity">
    <text evidence="2">Belongs to the bHLH protein family.</text>
</comment>
<evidence type="ECO:0000256" key="5">
    <source>
        <dbReference type="ARBA" id="ARBA00023163"/>
    </source>
</evidence>
<evidence type="ECO:0000256" key="3">
    <source>
        <dbReference type="ARBA" id="ARBA00023015"/>
    </source>
</evidence>
<dbReference type="OrthoDB" id="2019494at2759"/>
<dbReference type="GO" id="GO:0046983">
    <property type="term" value="F:protein dimerization activity"/>
    <property type="evidence" value="ECO:0007669"/>
    <property type="project" value="InterPro"/>
</dbReference>
<evidence type="ECO:0000256" key="6">
    <source>
        <dbReference type="ARBA" id="ARBA00023242"/>
    </source>
</evidence>
<dbReference type="SMART" id="SM00353">
    <property type="entry name" value="HLH"/>
    <property type="match status" value="1"/>
</dbReference>
<comment type="subcellular location">
    <subcellularLocation>
        <location evidence="1">Nucleus</location>
    </subcellularLocation>
</comment>
<name>A0A1E5W6S1_9POAL</name>
<evidence type="ECO:0000256" key="7">
    <source>
        <dbReference type="SAM" id="MobiDB-lite"/>
    </source>
</evidence>
<keyword evidence="10" id="KW-1185">Reference proteome</keyword>
<organism evidence="9 10">
    <name type="scientific">Dichanthelium oligosanthes</name>
    <dbReference type="NCBI Taxonomy" id="888268"/>
    <lineage>
        <taxon>Eukaryota</taxon>
        <taxon>Viridiplantae</taxon>
        <taxon>Streptophyta</taxon>
        <taxon>Embryophyta</taxon>
        <taxon>Tracheophyta</taxon>
        <taxon>Spermatophyta</taxon>
        <taxon>Magnoliopsida</taxon>
        <taxon>Liliopsida</taxon>
        <taxon>Poales</taxon>
        <taxon>Poaceae</taxon>
        <taxon>PACMAD clade</taxon>
        <taxon>Panicoideae</taxon>
        <taxon>Panicodae</taxon>
        <taxon>Paniceae</taxon>
        <taxon>Dichantheliinae</taxon>
        <taxon>Dichanthelium</taxon>
    </lineage>
</organism>
<evidence type="ECO:0000256" key="2">
    <source>
        <dbReference type="ARBA" id="ARBA00005510"/>
    </source>
</evidence>
<dbReference type="Proteomes" id="UP000095767">
    <property type="component" value="Unassembled WGS sequence"/>
</dbReference>
<feature type="compositionally biased region" description="Polar residues" evidence="7">
    <location>
        <begin position="209"/>
        <end position="221"/>
    </location>
</feature>
<protein>
    <submittedName>
        <fullName evidence="9">Transcription factor bHLH130</fullName>
    </submittedName>
</protein>
<accession>A0A1E5W6S1</accession>
<proteinExistence type="inferred from homology"/>
<dbReference type="CDD" id="cd11393">
    <property type="entry name" value="bHLH_AtbHLH_like"/>
    <property type="match status" value="1"/>
</dbReference>
<dbReference type="GO" id="GO:0000981">
    <property type="term" value="F:DNA-binding transcription factor activity, RNA polymerase II-specific"/>
    <property type="evidence" value="ECO:0007669"/>
    <property type="project" value="TreeGrafter"/>
</dbReference>
<dbReference type="AlphaFoldDB" id="A0A1E5W6S1"/>
<dbReference type="Pfam" id="PF00010">
    <property type="entry name" value="HLH"/>
    <property type="match status" value="1"/>
</dbReference>
<feature type="domain" description="BHLH" evidence="8">
    <location>
        <begin position="333"/>
        <end position="383"/>
    </location>
</feature>
<feature type="compositionally biased region" description="Low complexity" evidence="7">
    <location>
        <begin position="284"/>
        <end position="297"/>
    </location>
</feature>
<evidence type="ECO:0000313" key="10">
    <source>
        <dbReference type="Proteomes" id="UP000095767"/>
    </source>
</evidence>
<dbReference type="InterPro" id="IPR011598">
    <property type="entry name" value="bHLH_dom"/>
</dbReference>
<comment type="caution">
    <text evidence="9">The sequence shown here is derived from an EMBL/GenBank/DDBJ whole genome shotgun (WGS) entry which is preliminary data.</text>
</comment>
<dbReference type="PANTHER" id="PTHR16223:SF334">
    <property type="entry name" value="BHLH DOMAIN-CONTAINING PROTEIN"/>
    <property type="match status" value="1"/>
</dbReference>
<feature type="compositionally biased region" description="Low complexity" evidence="7">
    <location>
        <begin position="13"/>
        <end position="25"/>
    </location>
</feature>
<gene>
    <name evidence="9" type="ORF">BAE44_0006045</name>
</gene>
<dbReference type="InterPro" id="IPR045239">
    <property type="entry name" value="bHLH95_bHLH"/>
</dbReference>
<dbReference type="EMBL" id="LWDX02020142">
    <property type="protein sequence ID" value="OEL32938.1"/>
    <property type="molecule type" value="Genomic_DNA"/>
</dbReference>
<dbReference type="PROSITE" id="PS50888">
    <property type="entry name" value="BHLH"/>
    <property type="match status" value="1"/>
</dbReference>
<evidence type="ECO:0000259" key="8">
    <source>
        <dbReference type="PROSITE" id="PS50888"/>
    </source>
</evidence>
<dbReference type="STRING" id="888268.A0A1E5W6S1"/>
<dbReference type="GO" id="GO:0005634">
    <property type="term" value="C:nucleus"/>
    <property type="evidence" value="ECO:0007669"/>
    <property type="project" value="UniProtKB-SubCell"/>
</dbReference>